<feature type="binding site" evidence="7">
    <location>
        <position position="240"/>
    </location>
    <ligand>
        <name>Mg(2+)</name>
        <dbReference type="ChEBI" id="CHEBI:18420"/>
    </ligand>
</feature>
<feature type="domain" description="Mandelate racemase/muconate lactonizing enzyme C-terminal" evidence="8">
    <location>
        <begin position="144"/>
        <end position="236"/>
    </location>
</feature>
<dbReference type="InterPro" id="IPR047585">
    <property type="entry name" value="MenC"/>
</dbReference>
<evidence type="ECO:0000259" key="8">
    <source>
        <dbReference type="SMART" id="SM00922"/>
    </source>
</evidence>
<keyword evidence="5 7" id="KW-0456">Lyase</keyword>
<dbReference type="SUPFAM" id="SSF51604">
    <property type="entry name" value="Enolase C-terminal domain-like"/>
    <property type="match status" value="1"/>
</dbReference>
<evidence type="ECO:0000256" key="6">
    <source>
        <dbReference type="ARBA" id="ARBA00029491"/>
    </source>
</evidence>
<evidence type="ECO:0000256" key="3">
    <source>
        <dbReference type="ARBA" id="ARBA00022723"/>
    </source>
</evidence>
<dbReference type="CDD" id="cd03317">
    <property type="entry name" value="NAAAR"/>
    <property type="match status" value="1"/>
</dbReference>
<dbReference type="Proteomes" id="UP000316425">
    <property type="component" value="Unassembled WGS sequence"/>
</dbReference>
<dbReference type="Pfam" id="PF13378">
    <property type="entry name" value="MR_MLE_C"/>
    <property type="match status" value="1"/>
</dbReference>
<dbReference type="InterPro" id="IPR013341">
    <property type="entry name" value="Mandelate_racemase_N_dom"/>
</dbReference>
<dbReference type="GO" id="GO:0000287">
    <property type="term" value="F:magnesium ion binding"/>
    <property type="evidence" value="ECO:0007669"/>
    <property type="project" value="UniProtKB-UniRule"/>
</dbReference>
<dbReference type="Gene3D" id="3.30.390.10">
    <property type="entry name" value="Enolase-like, N-terminal domain"/>
    <property type="match status" value="1"/>
</dbReference>
<dbReference type="SUPFAM" id="SSF54826">
    <property type="entry name" value="Enolase N-terminal domain-like"/>
    <property type="match status" value="1"/>
</dbReference>
<dbReference type="Gene3D" id="3.20.20.120">
    <property type="entry name" value="Enolase-like C-terminal domain"/>
    <property type="match status" value="1"/>
</dbReference>
<dbReference type="PANTHER" id="PTHR48073">
    <property type="entry name" value="O-SUCCINYLBENZOATE SYNTHASE-RELATED"/>
    <property type="match status" value="1"/>
</dbReference>
<dbReference type="Pfam" id="PF02746">
    <property type="entry name" value="MR_MLE_N"/>
    <property type="match status" value="1"/>
</dbReference>
<comment type="function">
    <text evidence="7">Converts 2-succinyl-6-hydroxy-2,4-cyclohexadiene-1-carboxylate (SHCHC) to 2-succinylbenzoate (OSB).</text>
</comment>
<comment type="cofactor">
    <cofactor evidence="1 7">
        <name>a divalent metal cation</name>
        <dbReference type="ChEBI" id="CHEBI:60240"/>
    </cofactor>
</comment>
<feature type="active site" description="Proton acceptor" evidence="7">
    <location>
        <position position="264"/>
    </location>
</feature>
<dbReference type="UniPathway" id="UPA01057">
    <property type="reaction ID" value="UER00165"/>
</dbReference>
<comment type="pathway">
    <text evidence="7">Quinol/quinone metabolism; menaquinone biosynthesis.</text>
</comment>
<evidence type="ECO:0000313" key="9">
    <source>
        <dbReference type="EMBL" id="TSJ60019.1"/>
    </source>
</evidence>
<dbReference type="InterPro" id="IPR010197">
    <property type="entry name" value="OSBS/NAAAR"/>
</dbReference>
<dbReference type="SMART" id="SM00922">
    <property type="entry name" value="MR_MLE"/>
    <property type="match status" value="1"/>
</dbReference>
<dbReference type="PANTHER" id="PTHR48073:SF5">
    <property type="entry name" value="O-SUCCINYLBENZOATE SYNTHASE"/>
    <property type="match status" value="1"/>
</dbReference>
<evidence type="ECO:0000313" key="10">
    <source>
        <dbReference type="Proteomes" id="UP000316425"/>
    </source>
</evidence>
<comment type="similarity">
    <text evidence="7">Belongs to the mandelate racemase/muconate lactonizing enzyme family. MenC type 2 subfamily.</text>
</comment>
<dbReference type="OrthoDB" id="9774531at2"/>
<dbReference type="RefSeq" id="WP_144089658.1">
    <property type="nucleotide sequence ID" value="NZ_VMHE01000039.1"/>
</dbReference>
<dbReference type="AlphaFoldDB" id="A0A556P6K0"/>
<comment type="caution">
    <text evidence="9">The sequence shown here is derived from an EMBL/GenBank/DDBJ whole genome shotgun (WGS) entry which is preliminary data.</text>
</comment>
<organism evidence="9 10">
    <name type="scientific">Allobacillus salarius</name>
    <dbReference type="NCBI Taxonomy" id="1955272"/>
    <lineage>
        <taxon>Bacteria</taxon>
        <taxon>Bacillati</taxon>
        <taxon>Bacillota</taxon>
        <taxon>Bacilli</taxon>
        <taxon>Bacillales</taxon>
        <taxon>Bacillaceae</taxon>
        <taxon>Allobacillus</taxon>
    </lineage>
</organism>
<reference evidence="9 10" key="1">
    <citation type="submission" date="2019-07" db="EMBL/GenBank/DDBJ databases">
        <title>Allobacillus sp. nov. SKP isolated from shrimp paste of Euphausiacea.</title>
        <authorList>
            <person name="Kanchanasin P."/>
            <person name="Tanasupawat S."/>
            <person name="Shi W."/>
            <person name="Wu L."/>
            <person name="Ma J."/>
        </authorList>
    </citation>
    <scope>NUCLEOTIDE SEQUENCE [LARGE SCALE GENOMIC DNA]</scope>
    <source>
        <strain evidence="9 10">SKP4-8</strain>
    </source>
</reference>
<name>A0A556P6K0_9BACI</name>
<feature type="active site" description="Proton donor" evidence="7">
    <location>
        <position position="165"/>
    </location>
</feature>
<evidence type="ECO:0000256" key="2">
    <source>
        <dbReference type="ARBA" id="ARBA00022428"/>
    </source>
</evidence>
<protein>
    <recommendedName>
        <fullName evidence="6 7">o-succinylbenzoate synthase</fullName>
        <shortName evidence="7">OSB synthase</shortName>
        <shortName evidence="7">OSBS</shortName>
        <ecNumber evidence="6 7">4.2.1.113</ecNumber>
    </recommendedName>
    <alternativeName>
        <fullName evidence="7">4-(2'-carboxyphenyl)-4-oxybutyric acid synthase</fullName>
    </alternativeName>
    <alternativeName>
        <fullName evidence="7">o-succinylbenzoic acid synthase</fullName>
    </alternativeName>
</protein>
<evidence type="ECO:0000256" key="1">
    <source>
        <dbReference type="ARBA" id="ARBA00001968"/>
    </source>
</evidence>
<dbReference type="EC" id="4.2.1.113" evidence="6 7"/>
<keyword evidence="3 7" id="KW-0479">Metal-binding</keyword>
<dbReference type="SFLD" id="SFLDG00180">
    <property type="entry name" value="muconate_cycloisomerase"/>
    <property type="match status" value="1"/>
</dbReference>
<dbReference type="EMBL" id="VMHE01000039">
    <property type="protein sequence ID" value="TSJ60019.1"/>
    <property type="molecule type" value="Genomic_DNA"/>
</dbReference>
<dbReference type="GO" id="GO:0043748">
    <property type="term" value="F:O-succinylbenzoate synthase activity"/>
    <property type="evidence" value="ECO:0007669"/>
    <property type="project" value="UniProtKB-EC"/>
</dbReference>
<comment type="pathway">
    <text evidence="7">Quinol/quinone metabolism; 1,4-dihydroxy-2-naphthoate biosynthesis; 1,4-dihydroxy-2-naphthoate from chorismate: step 4/7.</text>
</comment>
<keyword evidence="2 7" id="KW-0474">Menaquinone biosynthesis</keyword>
<sequence>MVPIQKITLHKLRMQMKNPFQTSFGTLQNKELFIIEIEDGEGNHGYGESVAFTEPWYTEETVWTTEHMLIDFLIPLLMEKPINHPREITERFSVIRRNNMAKASIEGAVWDLYAKRKGISLSEALGGSQQTIDVGISLGIAPTTEELLSRVQEKLDAGYKRVKLKIKPGFDIEPLTEVRKKFPTAQLMADANSAYTLDDLTHLKRLDAFNLMMIEQPLGHDDIVDHAFLQQAIHTPICLDESINSFEDARKAIELGSCKVINIKIGRVGGLTEAKRIHDYCAEKGITVWCGGMLEAGVGRAHNIALTSLPNFTVPGDTAASALYWDQDIIKPEVMVDNGEITVPTGRGIGYDIDHEAMEKFTIAKKVFEF</sequence>
<dbReference type="InterPro" id="IPR029017">
    <property type="entry name" value="Enolase-like_N"/>
</dbReference>
<feature type="binding site" evidence="7">
    <location>
        <position position="190"/>
    </location>
    <ligand>
        <name>Mg(2+)</name>
        <dbReference type="ChEBI" id="CHEBI:18420"/>
    </ligand>
</feature>
<dbReference type="InterPro" id="IPR013342">
    <property type="entry name" value="Mandelate_racemase_C"/>
</dbReference>
<keyword evidence="4 7" id="KW-0460">Magnesium</keyword>
<keyword evidence="10" id="KW-1185">Reference proteome</keyword>
<dbReference type="SFLD" id="SFLDS00001">
    <property type="entry name" value="Enolase"/>
    <property type="match status" value="1"/>
</dbReference>
<dbReference type="UniPathway" id="UPA00079"/>
<gene>
    <name evidence="7 9" type="primary">menC</name>
    <name evidence="9" type="ORF">FPQ13_12490</name>
</gene>
<dbReference type="InterPro" id="IPR036849">
    <property type="entry name" value="Enolase-like_C_sf"/>
</dbReference>
<dbReference type="GO" id="GO:0009234">
    <property type="term" value="P:menaquinone biosynthetic process"/>
    <property type="evidence" value="ECO:0007669"/>
    <property type="project" value="UniProtKB-UniRule"/>
</dbReference>
<accession>A0A556P6K0</accession>
<proteinExistence type="inferred from homology"/>
<dbReference type="InterPro" id="IPR029065">
    <property type="entry name" value="Enolase_C-like"/>
</dbReference>
<dbReference type="NCBIfam" id="TIGR01928">
    <property type="entry name" value="menC_lowGC_arch"/>
    <property type="match status" value="1"/>
</dbReference>
<dbReference type="GO" id="GO:0016854">
    <property type="term" value="F:racemase and epimerase activity"/>
    <property type="evidence" value="ECO:0007669"/>
    <property type="project" value="UniProtKB-ARBA"/>
</dbReference>
<comment type="catalytic activity">
    <reaction evidence="7">
        <text>(1R,6R)-6-hydroxy-2-succinyl-cyclohexa-2,4-diene-1-carboxylate = 2-succinylbenzoate + H2O</text>
        <dbReference type="Rhea" id="RHEA:10196"/>
        <dbReference type="ChEBI" id="CHEBI:15377"/>
        <dbReference type="ChEBI" id="CHEBI:18325"/>
        <dbReference type="ChEBI" id="CHEBI:58689"/>
        <dbReference type="EC" id="4.2.1.113"/>
    </reaction>
</comment>
<feature type="binding site" evidence="7">
    <location>
        <position position="215"/>
    </location>
    <ligand>
        <name>Mg(2+)</name>
        <dbReference type="ChEBI" id="CHEBI:18420"/>
    </ligand>
</feature>
<dbReference type="SFLD" id="SFLDF00009">
    <property type="entry name" value="o-succinylbenzoate_synthase"/>
    <property type="match status" value="1"/>
</dbReference>
<evidence type="ECO:0000256" key="5">
    <source>
        <dbReference type="ARBA" id="ARBA00023239"/>
    </source>
</evidence>
<evidence type="ECO:0000256" key="7">
    <source>
        <dbReference type="HAMAP-Rule" id="MF_01933"/>
    </source>
</evidence>
<dbReference type="HAMAP" id="MF_01933">
    <property type="entry name" value="MenC_2"/>
    <property type="match status" value="1"/>
</dbReference>
<evidence type="ECO:0000256" key="4">
    <source>
        <dbReference type="ARBA" id="ARBA00022842"/>
    </source>
</evidence>